<sequence length="2267" mass="237658">MTKVDDDAEVFVSTCDPRGAFYRFNIDFELSRSSGLPPLRAGGRGIRELEGERLTGDRQVRTCFAVPPVGFNWPLYLAQEAVAIQVEAAAGALGGRKAGAQLSKGQACEALDHVGLETHEQVGARSEAAVLGVSIDGKSGIASTALSRARQVDGLLPRLTKRGVATGHGLESVVRRLAFLSAPRRPLLAVLSAARQVLGDVGLGQLGLWPLLRAELEAARSPLPSAYATGKLPWHCDVATTGARPAGWGVVKSPRAAEKVEGAGRVDERLGCRMQRQAGEVWEEGPEFPDVGPNWIHEGPWKYIYSGGDARGMGSRRALAAAPPGRRTERRLAANGQSAPTKAARRDRYSVEADATPGRSFVETKAVGEKMGAQCSKVVQVFDERFFDGQDRGAGRRLLAALEGICPKFGKNGQLRVAVGALKSLVTHERPDEIHQDLEAKRPIPPMSDIGPRRAIAIRPSQALCPAKVGICDDVVASGQEEPWAGDLLRWLVHGKGVVGPTVPGTSLCAGHLARRGCPAASGAAAAGGAVAQAAARGGGDGAQGQTAMAQQSAALSLETSPASATVQPALVPSPPRLEPLPSKAPLLRGWVERATSRAVDSIQLVAGASVDAQSLPSRLSTDLLELRAILIKMGCNPDARDSRGVLGPARPYLDKLSATAAQCEAGLPQVLTERRRFRPDRPPMFMELGKEALAAVQDVARASRVEIHAQRSDVLRAGDPAARPPAGTCVWGTKAEKGNETLWGDPSGMSAALWAPADNGSPTLIDVASLSQLPGFKVVAFDLLADGLPRFLPLCPLPLLSGAFPRARRVGFLSSEETPRISFCVIFPGRLAHFDIATALSELRCAHPPGPAFFGLGGLAAVSNAFFFECNLPGVARRRWPSCSHVFVLSPTRFPLAPGDFWAAARGEVWLLGAANAATRLKRRPSGFGGRVIAAPAAVAQRADAAERRAGKSHSISDYLAEIWAQGEMCLQDSEVLNRLMQHAISSTGLQLPLAPDPGDLEAGGRAPVGRGQLPAAGGAIKVMVKNKADAFTPRATLRNKAIQVGNDLIDIKVGNDSLELGIAPGNAVGSLQPSLYSGTLCVFFNRSVFCYASTVPSFFAASCPRLACPPSSSPAAYSPPTTLSQHRRLTTPLSTSQFTFAAASGYSAPLEPADRPLPPPQAHFPAPAALSADRRGQCAGDFSSATWSARALATDIHRRDAKSSCIHELMLKSDICLITGAHGFETSNSTWGARDQSEFAAALGDRFGLAEMRQALVYAPFNSLAIAPSTSWADSASSSSGGDFRATHARRRSARLAYRLAPVRAGGISAALQPDGEVVTRPDAKAAALLPHWGEISADKVIDEALQRKWAGNDAGDRPAIDESDNSSPGLDGIPSLAQRRNAVLSTAFLLDAFPALSPADGATLMQAFAFADDFNAGALVFPPEKPSGAARGPMNWPPPDILKSLSSVVFSRDLVDISGVAGIARVRVAGRAAHRSGGLRVLPRAAALRAAVQAADSAARLGWQHDWAASSFPFSLESALLAFAARGATAQAFLDPSFEAGRREGWQARARVVAPIFCAAAMGRALRRRLDHWQLDVIPGRRARRPPQGAAAAAAAVVAASCLGGAMSREGSRWRSDSRDGRRGGVAWPERGGERARRGSGSRSREGGRREVGRSGDRRGDRHSSSARRGGRCEDDRGDGRRGDGHGASSARGEARPAPPERRRPRAFSRSREMGGPASPERPAGGGGPPRRPDGARGHPGQSPPCGRGGEAGAEARRAPRSRGRSPGSSSPRRSPPSRPDEPREQLRRPPRGAAPEARRAPRAAGRSQDSSSSRRSPPRKMARVSAFDQAVAAPEELTALQKLAVLTEENPAVALALPSVPIAGGLAAASAVAAAGTGTPALPDALAVPAAAMQAAVQQQAYPHNAELEAFLVRHPLEAHAVTRLRSMPPEQVHMVISMSLQGARNATAVICGRISNIDKFAGGVQMGARSGAKALQGPSVSYQQPTAGLSGVVSTMMPEDPPPDPTVRDEELDAVVAQITHEASRTTKRGKSSKGEASADLAKGTPALKTPFASRKIHRAPSPPKRPEEVQPEEPSQPRPVLLPPGTIQALAPVAEAPAPPAPLAEVRAAASAPAPAPGAVACGRTLEAGYVAVPERPAGAPRLEAQEDNHGKRAGEDSGAGRQVNRRHAERAAHAAPAEAPAGAAGGAARAQFEALVGAGVLVPRQRDAGQRKHAGRYIRGFGPVPLACGWASGAYLAEAVQGLVRARSGSFRACLCHPQE</sequence>
<keyword evidence="3" id="KW-1185">Reference proteome</keyword>
<dbReference type="Proteomes" id="UP001189429">
    <property type="component" value="Unassembled WGS sequence"/>
</dbReference>
<feature type="compositionally biased region" description="Basic and acidic residues" evidence="1">
    <location>
        <begin position="1674"/>
        <end position="1688"/>
    </location>
</feature>
<feature type="region of interest" description="Disordered" evidence="1">
    <location>
        <begin position="322"/>
        <end position="352"/>
    </location>
</feature>
<feature type="compositionally biased region" description="Basic and acidic residues" evidence="1">
    <location>
        <begin position="1613"/>
        <end position="1626"/>
    </location>
</feature>
<accession>A0ABN9SCW7</accession>
<feature type="compositionally biased region" description="Low complexity" evidence="1">
    <location>
        <begin position="1806"/>
        <end position="1819"/>
    </location>
</feature>
<name>A0ABN9SCW7_9DINO</name>
<feature type="region of interest" description="Disordered" evidence="1">
    <location>
        <begin position="2026"/>
        <end position="2090"/>
    </location>
</feature>
<protein>
    <recommendedName>
        <fullName evidence="4">RNA-directed RNA polymerase</fullName>
    </recommendedName>
</protein>
<evidence type="ECO:0008006" key="4">
    <source>
        <dbReference type="Google" id="ProtNLM"/>
    </source>
</evidence>
<feature type="compositionally biased region" description="Low complexity" evidence="1">
    <location>
        <begin position="2180"/>
        <end position="2189"/>
    </location>
</feature>
<proteinExistence type="predicted"/>
<organism evidence="2 3">
    <name type="scientific">Prorocentrum cordatum</name>
    <dbReference type="NCBI Taxonomy" id="2364126"/>
    <lineage>
        <taxon>Eukaryota</taxon>
        <taxon>Sar</taxon>
        <taxon>Alveolata</taxon>
        <taxon>Dinophyceae</taxon>
        <taxon>Prorocentrales</taxon>
        <taxon>Prorocentraceae</taxon>
        <taxon>Prorocentrum</taxon>
    </lineage>
</organism>
<feature type="compositionally biased region" description="Basic and acidic residues" evidence="1">
    <location>
        <begin position="1782"/>
        <end position="1791"/>
    </location>
</feature>
<gene>
    <name evidence="2" type="ORF">PCOR1329_LOCUS28648</name>
</gene>
<feature type="region of interest" description="Disordered" evidence="1">
    <location>
        <begin position="1355"/>
        <end position="1377"/>
    </location>
</feature>
<evidence type="ECO:0000256" key="1">
    <source>
        <dbReference type="SAM" id="MobiDB-lite"/>
    </source>
</evidence>
<feature type="compositionally biased region" description="Basic and acidic residues" evidence="1">
    <location>
        <begin position="1696"/>
        <end position="1705"/>
    </location>
</feature>
<comment type="caution">
    <text evidence="2">The sequence shown here is derived from an EMBL/GenBank/DDBJ whole genome shotgun (WGS) entry which is preliminary data.</text>
</comment>
<evidence type="ECO:0000313" key="2">
    <source>
        <dbReference type="EMBL" id="CAK0829834.1"/>
    </source>
</evidence>
<feature type="region of interest" description="Disordered" evidence="1">
    <location>
        <begin position="1611"/>
        <end position="1828"/>
    </location>
</feature>
<reference evidence="2" key="1">
    <citation type="submission" date="2023-10" db="EMBL/GenBank/DDBJ databases">
        <authorList>
            <person name="Chen Y."/>
            <person name="Shah S."/>
            <person name="Dougan E. K."/>
            <person name="Thang M."/>
            <person name="Chan C."/>
        </authorList>
    </citation>
    <scope>NUCLEOTIDE SEQUENCE [LARGE SCALE GENOMIC DNA]</scope>
</reference>
<feature type="compositionally biased region" description="Basic and acidic residues" evidence="1">
    <location>
        <begin position="2150"/>
        <end position="2162"/>
    </location>
</feature>
<dbReference type="EMBL" id="CAUYUJ010010613">
    <property type="protein sequence ID" value="CAK0829834.1"/>
    <property type="molecule type" value="Genomic_DNA"/>
</dbReference>
<feature type="compositionally biased region" description="Basic and acidic residues" evidence="1">
    <location>
        <begin position="1634"/>
        <end position="1667"/>
    </location>
</feature>
<evidence type="ECO:0000313" key="3">
    <source>
        <dbReference type="Proteomes" id="UP001189429"/>
    </source>
</evidence>
<feature type="region of interest" description="Disordered" evidence="1">
    <location>
        <begin position="2144"/>
        <end position="2189"/>
    </location>
</feature>